<comment type="caution">
    <text evidence="1">The sequence shown here is derived from an EMBL/GenBank/DDBJ whole genome shotgun (WGS) entry which is preliminary data.</text>
</comment>
<accession>S8CDT7</accession>
<name>S8CDT7_9LAMI</name>
<organism evidence="1 2">
    <name type="scientific">Genlisea aurea</name>
    <dbReference type="NCBI Taxonomy" id="192259"/>
    <lineage>
        <taxon>Eukaryota</taxon>
        <taxon>Viridiplantae</taxon>
        <taxon>Streptophyta</taxon>
        <taxon>Embryophyta</taxon>
        <taxon>Tracheophyta</taxon>
        <taxon>Spermatophyta</taxon>
        <taxon>Magnoliopsida</taxon>
        <taxon>eudicotyledons</taxon>
        <taxon>Gunneridae</taxon>
        <taxon>Pentapetalae</taxon>
        <taxon>asterids</taxon>
        <taxon>lamiids</taxon>
        <taxon>Lamiales</taxon>
        <taxon>Lentibulariaceae</taxon>
        <taxon>Genlisea</taxon>
    </lineage>
</organism>
<evidence type="ECO:0000313" key="2">
    <source>
        <dbReference type="Proteomes" id="UP000015453"/>
    </source>
</evidence>
<dbReference type="AlphaFoldDB" id="S8CDT7"/>
<dbReference type="OrthoDB" id="1747431at2759"/>
<reference evidence="1 2" key="1">
    <citation type="journal article" date="2013" name="BMC Genomics">
        <title>The miniature genome of a carnivorous plant Genlisea aurea contains a low number of genes and short non-coding sequences.</title>
        <authorList>
            <person name="Leushkin E.V."/>
            <person name="Sutormin R.A."/>
            <person name="Nabieva E.R."/>
            <person name="Penin A.A."/>
            <person name="Kondrashov A.S."/>
            <person name="Logacheva M.D."/>
        </authorList>
    </citation>
    <scope>NUCLEOTIDE SEQUENCE [LARGE SCALE GENOMIC DNA]</scope>
</reference>
<keyword evidence="2" id="KW-1185">Reference proteome</keyword>
<protein>
    <submittedName>
        <fullName evidence="1">Uncharacterized protein</fullName>
    </submittedName>
</protein>
<evidence type="ECO:0000313" key="1">
    <source>
        <dbReference type="EMBL" id="EPS62671.1"/>
    </source>
</evidence>
<sequence length="123" mass="13558">MKAVYASSVAKWKKYMTDIATIDIEAFRYLQKIPPETWTLSHDGGARCGTLTTNQVEGMNGVVKGARHLPVTVLAQNVKKKLLNNANVTLCSQTNHISYTLIGINLSHMQVSTLLIILNSKSE</sequence>
<dbReference type="EMBL" id="AUSU01005983">
    <property type="protein sequence ID" value="EPS62671.1"/>
    <property type="molecule type" value="Genomic_DNA"/>
</dbReference>
<proteinExistence type="predicted"/>
<dbReference type="Proteomes" id="UP000015453">
    <property type="component" value="Unassembled WGS sequence"/>
</dbReference>
<gene>
    <name evidence="1" type="ORF">M569_12118</name>
</gene>